<dbReference type="PANTHER" id="PTHR43800">
    <property type="entry name" value="PEPTIDYL-LYSINE N-ACETYLTRANSFERASE YJAB"/>
    <property type="match status" value="1"/>
</dbReference>
<feature type="domain" description="N-acetyltransferase" evidence="3">
    <location>
        <begin position="2"/>
        <end position="141"/>
    </location>
</feature>
<dbReference type="AlphaFoldDB" id="A0A6B9ZA70"/>
<accession>A0A6B9ZA70</accession>
<dbReference type="RefSeq" id="WP_162329929.1">
    <property type="nucleotide sequence ID" value="NZ_CP048113.1"/>
</dbReference>
<gene>
    <name evidence="4" type="ORF">GWR21_01030</name>
</gene>
<name>A0A6B9ZA70_9BACT</name>
<evidence type="ECO:0000256" key="2">
    <source>
        <dbReference type="ARBA" id="ARBA00023315"/>
    </source>
</evidence>
<reference evidence="4 5" key="1">
    <citation type="submission" date="2020-01" db="EMBL/GenBank/DDBJ databases">
        <title>Complete genome sequence of Chitinophaga sp. H33E-04 isolated from quinoa roots.</title>
        <authorList>
            <person name="Weon H.-Y."/>
            <person name="Lee S.A."/>
        </authorList>
    </citation>
    <scope>NUCLEOTIDE SEQUENCE [LARGE SCALE GENOMIC DNA]</scope>
    <source>
        <strain evidence="4 5">H33E-04</strain>
    </source>
</reference>
<keyword evidence="2" id="KW-0012">Acyltransferase</keyword>
<proteinExistence type="predicted"/>
<protein>
    <submittedName>
        <fullName evidence="4">GNAT family N-acetyltransferase</fullName>
    </submittedName>
</protein>
<dbReference type="Proteomes" id="UP000476411">
    <property type="component" value="Chromosome"/>
</dbReference>
<dbReference type="GO" id="GO:0016747">
    <property type="term" value="F:acyltransferase activity, transferring groups other than amino-acyl groups"/>
    <property type="evidence" value="ECO:0007669"/>
    <property type="project" value="InterPro"/>
</dbReference>
<dbReference type="SUPFAM" id="SSF55729">
    <property type="entry name" value="Acyl-CoA N-acyltransferases (Nat)"/>
    <property type="match status" value="1"/>
</dbReference>
<dbReference type="KEGG" id="chih:GWR21_01030"/>
<dbReference type="InterPro" id="IPR000182">
    <property type="entry name" value="GNAT_dom"/>
</dbReference>
<dbReference type="InterPro" id="IPR016181">
    <property type="entry name" value="Acyl_CoA_acyltransferase"/>
</dbReference>
<keyword evidence="5" id="KW-1185">Reference proteome</keyword>
<dbReference type="Pfam" id="PF13673">
    <property type="entry name" value="Acetyltransf_10"/>
    <property type="match status" value="1"/>
</dbReference>
<keyword evidence="1 4" id="KW-0808">Transferase</keyword>
<dbReference type="PANTHER" id="PTHR43800:SF1">
    <property type="entry name" value="PEPTIDYL-LYSINE N-ACETYLTRANSFERASE YJAB"/>
    <property type="match status" value="1"/>
</dbReference>
<evidence type="ECO:0000259" key="3">
    <source>
        <dbReference type="PROSITE" id="PS51186"/>
    </source>
</evidence>
<evidence type="ECO:0000313" key="5">
    <source>
        <dbReference type="Proteomes" id="UP000476411"/>
    </source>
</evidence>
<dbReference type="Gene3D" id="3.40.630.30">
    <property type="match status" value="1"/>
</dbReference>
<dbReference type="PROSITE" id="PS51186">
    <property type="entry name" value="GNAT"/>
    <property type="match status" value="1"/>
</dbReference>
<sequence>MPDIYQPSPAHYPQLISIWEAAVRATHHFLTPSDLLYFKKMVGTYLPAMEVYCINHDDNIAGFMGIGDGMVQALFIHPAASGKGLGTLLMQYAIDEKHIRRVDVNEQNEAALGFYQHLGFVVTGRTELDSTGRPYPILMLELP</sequence>
<dbReference type="EMBL" id="CP048113">
    <property type="protein sequence ID" value="QHS58224.1"/>
    <property type="molecule type" value="Genomic_DNA"/>
</dbReference>
<dbReference type="CDD" id="cd04301">
    <property type="entry name" value="NAT_SF"/>
    <property type="match status" value="1"/>
</dbReference>
<evidence type="ECO:0000313" key="4">
    <source>
        <dbReference type="EMBL" id="QHS58224.1"/>
    </source>
</evidence>
<organism evidence="4 5">
    <name type="scientific">Chitinophaga agri</name>
    <dbReference type="NCBI Taxonomy" id="2703787"/>
    <lineage>
        <taxon>Bacteria</taxon>
        <taxon>Pseudomonadati</taxon>
        <taxon>Bacteroidota</taxon>
        <taxon>Chitinophagia</taxon>
        <taxon>Chitinophagales</taxon>
        <taxon>Chitinophagaceae</taxon>
        <taxon>Chitinophaga</taxon>
    </lineage>
</organism>
<evidence type="ECO:0000256" key="1">
    <source>
        <dbReference type="ARBA" id="ARBA00022679"/>
    </source>
</evidence>